<accession>A0A4U0XBV9</accession>
<feature type="region of interest" description="Disordered" evidence="1">
    <location>
        <begin position="935"/>
        <end position="979"/>
    </location>
</feature>
<dbReference type="OrthoDB" id="2215036at2759"/>
<dbReference type="EMBL" id="NAJN01000376">
    <property type="protein sequence ID" value="TKA74210.1"/>
    <property type="molecule type" value="Genomic_DNA"/>
</dbReference>
<sequence length="979" mass="111672">MVWVNSTSMRDARCVETYYRYLAIPDLSLQTAAVEALTAFYERMYSHKVFDADTDLLEMIRYLLRSDNLAVLRDVYNWSLVDIYDLDHAKYILSKKLTEFLSIIGGHVWQRFRLTPENTELQAFYAILMEVLNNPSLVVSIPVLHFWAKHLKSRDLQVTDVLLQCFPPLLQSCSQRLFRYEALPEDSNEPTVLFLHEDIDTVPEKHAFLGNYRRYCLEVIEAITHSRPYDAIPHILSQSEQLFQERLYQDQPNFRAETFSRDSIPVLRADAQVTVVEAAVKGYLNWVAESEANGEHDNTPQKQLQSDLEQWCGRFMDMQFEDPEIRRKVIQLFATFATKAFHAEPDFALRLAGYLLSMNIIDDPNIPRYSEAVQNLESGRATELQRLAVMFPDYFLAHYDSFERRIYEILGRSGAIARQQWSYRAFLFIIILRSTTLDENTRQARLHDSMSLVREAWQTPELTELLSTFPGFCNYIGLGQLPEFFLAHRFPEVDDWPMHQLDTIAQAEQTAIVERLEKSPLRMTKSLLAASTEKLRESAQTYRTASALWGDAIPAILPNLLKLISHAQAFNDMTSWSHLPSELQMVMERVLTDRFWQAGISNESRDEFYARVSGSRSSMEGFASTVRGTARQVREQCYQILYGMTKLREQFYGYKELPEPLAQALFSNAHALSAHHLSILLSVSISIVDGCPAQFRARFLPPLLTSLFAQIDRKISSEWEVINRRTREAAEDDDLGDEMKAESILRNLTWTAVNFVSSLLSAQPQSFTPDSSPGGASKGLSMRSFIVSDPSVLEPLILFCTHALRVHDSRCCTLICRVLRDMIPDFTSSVPPAPQVREFISKEVLMACITSLNDAYFVELQKDLAQLIGAILLLYGSRTNTVRAVLLALPGMTEKKVDLATARIYGTKNERQQRALVLDLLKLIRGVSIHEAGRIERPDPRKARSAMQQRFMEVEQPPPAARTKSPDLGGVADMFGAGE</sequence>
<dbReference type="GO" id="GO:0005049">
    <property type="term" value="F:nuclear export signal receptor activity"/>
    <property type="evidence" value="ECO:0007669"/>
    <property type="project" value="InterPro"/>
</dbReference>
<evidence type="ECO:0000313" key="4">
    <source>
        <dbReference type="Proteomes" id="UP000308768"/>
    </source>
</evidence>
<organism evidence="3 4">
    <name type="scientific">Cryomyces minteri</name>
    <dbReference type="NCBI Taxonomy" id="331657"/>
    <lineage>
        <taxon>Eukaryota</taxon>
        <taxon>Fungi</taxon>
        <taxon>Dikarya</taxon>
        <taxon>Ascomycota</taxon>
        <taxon>Pezizomycotina</taxon>
        <taxon>Dothideomycetes</taxon>
        <taxon>Dothideomycetes incertae sedis</taxon>
        <taxon>Cryomyces</taxon>
    </lineage>
</organism>
<feature type="domain" description="Exportin-5 C-terminal" evidence="2">
    <location>
        <begin position="89"/>
        <end position="927"/>
    </location>
</feature>
<evidence type="ECO:0000313" key="3">
    <source>
        <dbReference type="EMBL" id="TKA74210.1"/>
    </source>
</evidence>
<dbReference type="PANTHER" id="PTHR11223:SF3">
    <property type="entry name" value="EXPORTIN-5"/>
    <property type="match status" value="1"/>
</dbReference>
<dbReference type="Pfam" id="PF19273">
    <property type="entry name" value="Exportin-5"/>
    <property type="match status" value="1"/>
</dbReference>
<dbReference type="PANTHER" id="PTHR11223">
    <property type="entry name" value="EXPORTIN 1/5"/>
    <property type="match status" value="1"/>
</dbReference>
<dbReference type="InterPro" id="IPR016024">
    <property type="entry name" value="ARM-type_fold"/>
</dbReference>
<dbReference type="AlphaFoldDB" id="A0A4U0XBV9"/>
<dbReference type="GO" id="GO:0005634">
    <property type="term" value="C:nucleus"/>
    <property type="evidence" value="ECO:0007669"/>
    <property type="project" value="TreeGrafter"/>
</dbReference>
<dbReference type="GO" id="GO:0006611">
    <property type="term" value="P:protein export from nucleus"/>
    <property type="evidence" value="ECO:0007669"/>
    <property type="project" value="InterPro"/>
</dbReference>
<dbReference type="InterPro" id="IPR045478">
    <property type="entry name" value="Exportin-5_C"/>
</dbReference>
<dbReference type="GO" id="GO:0005737">
    <property type="term" value="C:cytoplasm"/>
    <property type="evidence" value="ECO:0007669"/>
    <property type="project" value="TreeGrafter"/>
</dbReference>
<dbReference type="STRING" id="331657.A0A4U0XBV9"/>
<name>A0A4U0XBV9_9PEZI</name>
<dbReference type="Gene3D" id="1.25.10.10">
    <property type="entry name" value="Leucine-rich Repeat Variant"/>
    <property type="match status" value="1"/>
</dbReference>
<proteinExistence type="predicted"/>
<dbReference type="Proteomes" id="UP000308768">
    <property type="component" value="Unassembled WGS sequence"/>
</dbReference>
<comment type="caution">
    <text evidence="3">The sequence shown here is derived from an EMBL/GenBank/DDBJ whole genome shotgun (WGS) entry which is preliminary data.</text>
</comment>
<dbReference type="GO" id="GO:0006405">
    <property type="term" value="P:RNA export from nucleus"/>
    <property type="evidence" value="ECO:0007669"/>
    <property type="project" value="TreeGrafter"/>
</dbReference>
<dbReference type="InterPro" id="IPR045065">
    <property type="entry name" value="XPO1/5"/>
</dbReference>
<gene>
    <name evidence="3" type="ORF">B0A49_04187</name>
</gene>
<keyword evidence="4" id="KW-1185">Reference proteome</keyword>
<dbReference type="SUPFAM" id="SSF48371">
    <property type="entry name" value="ARM repeat"/>
    <property type="match status" value="1"/>
</dbReference>
<evidence type="ECO:0000256" key="1">
    <source>
        <dbReference type="SAM" id="MobiDB-lite"/>
    </source>
</evidence>
<dbReference type="GO" id="GO:0003723">
    <property type="term" value="F:RNA binding"/>
    <property type="evidence" value="ECO:0007669"/>
    <property type="project" value="TreeGrafter"/>
</dbReference>
<reference evidence="3 4" key="1">
    <citation type="submission" date="2017-03" db="EMBL/GenBank/DDBJ databases">
        <title>Genomes of endolithic fungi from Antarctica.</title>
        <authorList>
            <person name="Coleine C."/>
            <person name="Masonjones S."/>
            <person name="Stajich J.E."/>
        </authorList>
    </citation>
    <scope>NUCLEOTIDE SEQUENCE [LARGE SCALE GENOMIC DNA]</scope>
    <source>
        <strain evidence="3 4">CCFEE 5187</strain>
    </source>
</reference>
<protein>
    <recommendedName>
        <fullName evidence="2">Exportin-5 C-terminal domain-containing protein</fullName>
    </recommendedName>
</protein>
<evidence type="ECO:0000259" key="2">
    <source>
        <dbReference type="Pfam" id="PF19273"/>
    </source>
</evidence>
<dbReference type="InterPro" id="IPR011989">
    <property type="entry name" value="ARM-like"/>
</dbReference>
<dbReference type="GO" id="GO:0042565">
    <property type="term" value="C:RNA nuclear export complex"/>
    <property type="evidence" value="ECO:0007669"/>
    <property type="project" value="TreeGrafter"/>
</dbReference>